<feature type="transmembrane region" description="Helical" evidence="1">
    <location>
        <begin position="181"/>
        <end position="202"/>
    </location>
</feature>
<dbReference type="eggNOG" id="ENOG5030HRG">
    <property type="taxonomic scope" value="Bacteria"/>
</dbReference>
<dbReference type="EMBL" id="JMIW01000006">
    <property type="protein sequence ID" value="KEO89037.1"/>
    <property type="molecule type" value="Genomic_DNA"/>
</dbReference>
<feature type="transmembrane region" description="Helical" evidence="1">
    <location>
        <begin position="65"/>
        <end position="89"/>
    </location>
</feature>
<feature type="transmembrane region" description="Helical" evidence="1">
    <location>
        <begin position="208"/>
        <end position="228"/>
    </location>
</feature>
<dbReference type="Proteomes" id="UP000027647">
    <property type="component" value="Unassembled WGS sequence"/>
</dbReference>
<gene>
    <name evidence="2" type="ORF">EH31_13400</name>
</gene>
<evidence type="ECO:0000313" key="3">
    <source>
        <dbReference type="Proteomes" id="UP000027647"/>
    </source>
</evidence>
<name>A0A074MTS8_ERYLO</name>
<dbReference type="AlphaFoldDB" id="A0A074MTS8"/>
<sequence>MAGVAAPLIVLWVLAQAGAQAGAQLGAGANAEVSYEGAIAPALAPLLSLGMMGVGMIGAAVTGRLWVGTALAAANAAFLAILAIALGLISAPFSAAAMITVIAAVSIAGFSFSARGALFTRSASPLGWLVAVGVVAGEAAILVTAFVRPGALPDWLLALLPAQWASIALQSALGGNFTAQAFAAMAALLGTAAATLLVTYLWPRRWTYSIMFTTWLALSALVWSSAGLA</sequence>
<protein>
    <submittedName>
        <fullName evidence="2">Uncharacterized protein</fullName>
    </submittedName>
</protein>
<feature type="transmembrane region" description="Helical" evidence="1">
    <location>
        <begin position="39"/>
        <end position="58"/>
    </location>
</feature>
<keyword evidence="3" id="KW-1185">Reference proteome</keyword>
<dbReference type="STRING" id="1044.EH31_13400"/>
<keyword evidence="1" id="KW-0472">Membrane</keyword>
<keyword evidence="1" id="KW-0812">Transmembrane</keyword>
<evidence type="ECO:0000256" key="1">
    <source>
        <dbReference type="SAM" id="Phobius"/>
    </source>
</evidence>
<comment type="caution">
    <text evidence="2">The sequence shown here is derived from an EMBL/GenBank/DDBJ whole genome shotgun (WGS) entry which is preliminary data.</text>
</comment>
<evidence type="ECO:0000313" key="2">
    <source>
        <dbReference type="EMBL" id="KEO89037.1"/>
    </source>
</evidence>
<keyword evidence="1" id="KW-1133">Transmembrane helix</keyword>
<feature type="transmembrane region" description="Helical" evidence="1">
    <location>
        <begin position="95"/>
        <end position="114"/>
    </location>
</feature>
<feature type="transmembrane region" description="Helical" evidence="1">
    <location>
        <begin position="126"/>
        <end position="146"/>
    </location>
</feature>
<accession>A0A074MTS8</accession>
<organism evidence="2 3">
    <name type="scientific">Erythrobacter longus</name>
    <dbReference type="NCBI Taxonomy" id="1044"/>
    <lineage>
        <taxon>Bacteria</taxon>
        <taxon>Pseudomonadati</taxon>
        <taxon>Pseudomonadota</taxon>
        <taxon>Alphaproteobacteria</taxon>
        <taxon>Sphingomonadales</taxon>
        <taxon>Erythrobacteraceae</taxon>
        <taxon>Erythrobacter/Porphyrobacter group</taxon>
        <taxon>Erythrobacter</taxon>
    </lineage>
</organism>
<reference evidence="2 3" key="1">
    <citation type="submission" date="2014-04" db="EMBL/GenBank/DDBJ databases">
        <title>A comprehensive comparison of genomes of Erythrobacter spp. strains.</title>
        <authorList>
            <person name="Zheng Q."/>
        </authorList>
    </citation>
    <scope>NUCLEOTIDE SEQUENCE [LARGE SCALE GENOMIC DNA]</scope>
    <source>
        <strain evidence="2 3">DSM 6997</strain>
    </source>
</reference>
<proteinExistence type="predicted"/>